<sequence>MSAREFSRSLALAHISSIPQGNLTQIEATSSGVSTQYSAVLHRPQQDNHTYPAITPEVIMDNDPLNKATRNTRQSRTVVDLVEQLKIRTYNFVRTSYIIAITPPFSHNVPPNWKEQLLERHLDGLKTWGWGANAALSTAVAALLALTSVTDHAFPQTFLILSGIFSFFGFIYASLLAFHVGTWTTGFKAKFCDRANSKLQRRHLWNGSVMISLPVTWMCWSIVNFLGFLVALGVEMFILDLRSMGNEQSPIQNFGDPIPQSSTDRSMHAAMTLNISQLTMFMLTVVWSLIHMRMIHTETRVIEGELEAGLLDNQYH</sequence>
<reference evidence="2" key="1">
    <citation type="submission" date="2020-05" db="EMBL/GenBank/DDBJ databases">
        <title>Mycena genomes resolve the evolution of fungal bioluminescence.</title>
        <authorList>
            <person name="Tsai I.J."/>
        </authorList>
    </citation>
    <scope>NUCLEOTIDE SEQUENCE</scope>
    <source>
        <strain evidence="2">CCC161011</strain>
    </source>
</reference>
<feature type="transmembrane region" description="Helical" evidence="1">
    <location>
        <begin position="127"/>
        <end position="146"/>
    </location>
</feature>
<organism evidence="2 3">
    <name type="scientific">Mycena venus</name>
    <dbReference type="NCBI Taxonomy" id="2733690"/>
    <lineage>
        <taxon>Eukaryota</taxon>
        <taxon>Fungi</taxon>
        <taxon>Dikarya</taxon>
        <taxon>Basidiomycota</taxon>
        <taxon>Agaricomycotina</taxon>
        <taxon>Agaricomycetes</taxon>
        <taxon>Agaricomycetidae</taxon>
        <taxon>Agaricales</taxon>
        <taxon>Marasmiineae</taxon>
        <taxon>Mycenaceae</taxon>
        <taxon>Mycena</taxon>
    </lineage>
</organism>
<keyword evidence="1" id="KW-1133">Transmembrane helix</keyword>
<evidence type="ECO:0000256" key="1">
    <source>
        <dbReference type="SAM" id="Phobius"/>
    </source>
</evidence>
<feature type="transmembrane region" description="Helical" evidence="1">
    <location>
        <begin position="269"/>
        <end position="290"/>
    </location>
</feature>
<dbReference type="EMBL" id="JACAZI010000016">
    <property type="protein sequence ID" value="KAF7343177.1"/>
    <property type="molecule type" value="Genomic_DNA"/>
</dbReference>
<protein>
    <submittedName>
        <fullName evidence="2">Uncharacterized protein</fullName>
    </submittedName>
</protein>
<dbReference type="AlphaFoldDB" id="A0A8H6XMK9"/>
<feature type="transmembrane region" description="Helical" evidence="1">
    <location>
        <begin position="158"/>
        <end position="183"/>
    </location>
</feature>
<evidence type="ECO:0000313" key="2">
    <source>
        <dbReference type="EMBL" id="KAF7343177.1"/>
    </source>
</evidence>
<keyword evidence="3" id="KW-1185">Reference proteome</keyword>
<name>A0A8H6XMK9_9AGAR</name>
<comment type="caution">
    <text evidence="2">The sequence shown here is derived from an EMBL/GenBank/DDBJ whole genome shotgun (WGS) entry which is preliminary data.</text>
</comment>
<dbReference type="OrthoDB" id="3068023at2759"/>
<proteinExistence type="predicted"/>
<dbReference type="Proteomes" id="UP000620124">
    <property type="component" value="Unassembled WGS sequence"/>
</dbReference>
<accession>A0A8H6XMK9</accession>
<evidence type="ECO:0000313" key="3">
    <source>
        <dbReference type="Proteomes" id="UP000620124"/>
    </source>
</evidence>
<keyword evidence="1" id="KW-0472">Membrane</keyword>
<feature type="transmembrane region" description="Helical" evidence="1">
    <location>
        <begin position="204"/>
        <end position="234"/>
    </location>
</feature>
<keyword evidence="1" id="KW-0812">Transmembrane</keyword>
<gene>
    <name evidence="2" type="ORF">MVEN_01748800</name>
</gene>